<dbReference type="Pfam" id="PF13619">
    <property type="entry name" value="KTSC"/>
    <property type="match status" value="1"/>
</dbReference>
<accession>A0ABU8L2Q5</accession>
<sequence>MPSTLIRRTEYDPDRRILSVWLMTSDKRYDFEDVPPETFDAFRSAFAKGRYFNSHIRNHFRYRRSDS</sequence>
<dbReference type="InterPro" id="IPR025309">
    <property type="entry name" value="KTSC_dom"/>
</dbReference>
<protein>
    <submittedName>
        <fullName evidence="2">KTSC domain-containing protein</fullName>
    </submittedName>
</protein>
<organism evidence="2 3">
    <name type="scientific">Mesorhizobium salmacidum</name>
    <dbReference type="NCBI Taxonomy" id="3015171"/>
    <lineage>
        <taxon>Bacteria</taxon>
        <taxon>Pseudomonadati</taxon>
        <taxon>Pseudomonadota</taxon>
        <taxon>Alphaproteobacteria</taxon>
        <taxon>Hyphomicrobiales</taxon>
        <taxon>Phyllobacteriaceae</taxon>
        <taxon>Mesorhizobium</taxon>
    </lineage>
</organism>
<dbReference type="Proteomes" id="UP001387293">
    <property type="component" value="Unassembled WGS sequence"/>
</dbReference>
<feature type="domain" description="KTSC" evidence="1">
    <location>
        <begin position="3"/>
        <end position="60"/>
    </location>
</feature>
<dbReference type="RefSeq" id="WP_027143699.1">
    <property type="nucleotide sequence ID" value="NZ_JAPYKS010000021.1"/>
</dbReference>
<proteinExistence type="predicted"/>
<gene>
    <name evidence="2" type="ORF">O7A60_24650</name>
</gene>
<keyword evidence="3" id="KW-1185">Reference proteome</keyword>
<evidence type="ECO:0000313" key="2">
    <source>
        <dbReference type="EMBL" id="MEI9411932.1"/>
    </source>
</evidence>
<dbReference type="EMBL" id="JAPYKS010000021">
    <property type="protein sequence ID" value="MEI9411932.1"/>
    <property type="molecule type" value="Genomic_DNA"/>
</dbReference>
<evidence type="ECO:0000259" key="1">
    <source>
        <dbReference type="Pfam" id="PF13619"/>
    </source>
</evidence>
<name>A0ABU8L2Q5_9HYPH</name>
<evidence type="ECO:0000313" key="3">
    <source>
        <dbReference type="Proteomes" id="UP001387293"/>
    </source>
</evidence>
<reference evidence="2 3" key="1">
    <citation type="submission" date="2022-12" db="EMBL/GenBank/DDBJ databases">
        <authorList>
            <person name="Muema E."/>
        </authorList>
    </citation>
    <scope>NUCLEOTIDE SEQUENCE [LARGE SCALE GENOMIC DNA]</scope>
    <source>
        <strain evidence="3">1326</strain>
    </source>
</reference>
<comment type="caution">
    <text evidence="2">The sequence shown here is derived from an EMBL/GenBank/DDBJ whole genome shotgun (WGS) entry which is preliminary data.</text>
</comment>